<reference evidence="6" key="1">
    <citation type="submission" date="2018-08" db="EMBL/GenBank/DDBJ databases">
        <authorList>
            <person name="Rossello M."/>
        </authorList>
    </citation>
    <scope>NUCLEOTIDE SEQUENCE [LARGE SCALE GENOMIC DNA]</scope>
    <source>
        <strain evidence="6">cv. Chinese Spring</strain>
    </source>
</reference>
<dbReference type="GeneID" id="123100798"/>
<comment type="similarity">
    <text evidence="1">Belongs to the plant LTP family. B11E subfamily.</text>
</comment>
<dbReference type="Gene3D" id="1.10.110.10">
    <property type="entry name" value="Plant lipid-transfer and hydrophobic proteins"/>
    <property type="match status" value="1"/>
</dbReference>
<dbReference type="Gramene" id="TraesKAR4D01G0376700.1">
    <property type="protein sequence ID" value="cds.TraesKAR4D01G0376700.1"/>
    <property type="gene ID" value="TraesKAR4D01G0376700"/>
</dbReference>
<dbReference type="InterPro" id="IPR033872">
    <property type="entry name" value="nsLTP2"/>
</dbReference>
<dbReference type="CDD" id="cd01959">
    <property type="entry name" value="nsLTP2"/>
    <property type="match status" value="1"/>
</dbReference>
<evidence type="ECO:0000313" key="7">
    <source>
        <dbReference type="Proteomes" id="UP000019116"/>
    </source>
</evidence>
<evidence type="ECO:0000256" key="3">
    <source>
        <dbReference type="ARBA" id="ARBA00023121"/>
    </source>
</evidence>
<feature type="signal peptide" evidence="4">
    <location>
        <begin position="1"/>
        <end position="28"/>
    </location>
</feature>
<feature type="domain" description="Bifunctional inhibitor/plant lipid transfer protein/seed storage helical" evidence="5">
    <location>
        <begin position="30"/>
        <end position="95"/>
    </location>
</feature>
<dbReference type="Gramene" id="TraesCAD_scaffold_003973_01G000600.1">
    <property type="protein sequence ID" value="TraesCAD_scaffold_003973_01G000600.1"/>
    <property type="gene ID" value="TraesCAD_scaffold_003973_01G000600"/>
</dbReference>
<dbReference type="Gramene" id="TraesLACUn03G04461960.1">
    <property type="protein sequence ID" value="TraesLACUn03G04461960.1.CDS1"/>
    <property type="gene ID" value="TraesLACUn03G04461960"/>
</dbReference>
<dbReference type="Proteomes" id="UP000019116">
    <property type="component" value="Chromosome Un"/>
</dbReference>
<sequence length="95" mass="10166">MAMMRKEAVVALMLALVLLAEVPGWARAECQVTQLAVCASAILGGTKPSGECCGNLRAQQGCFCQYVKDPNYGHYVNSPHARETLQTCGIALPHC</sequence>
<dbReference type="Gramene" id="TraesROB_scaffold_004794_01G000800.1">
    <property type="protein sequence ID" value="TraesROB_scaffold_004794_01G000800.1"/>
    <property type="gene ID" value="TraesROB_scaffold_004794_01G000800"/>
</dbReference>
<dbReference type="PANTHER" id="PTHR33214">
    <property type="entry name" value="BIFUNCTIONAL INHIBITOR/LIPID-TRANSFER PROTEIN/SEED STORAGE 2S ALBUMIN SUPERFAMILY PROTEIN"/>
    <property type="match status" value="1"/>
</dbReference>
<dbReference type="SMR" id="A0A3B6UA79"/>
<keyword evidence="7" id="KW-1185">Reference proteome</keyword>
<name>A0A3B6UA79_WHEAT</name>
<dbReference type="GO" id="GO:0008289">
    <property type="term" value="F:lipid binding"/>
    <property type="evidence" value="ECO:0007669"/>
    <property type="project" value="UniProtKB-KW"/>
</dbReference>
<evidence type="ECO:0000256" key="4">
    <source>
        <dbReference type="SAM" id="SignalP"/>
    </source>
</evidence>
<dbReference type="AlphaFoldDB" id="A0A3B6UA79"/>
<evidence type="ECO:0000256" key="1">
    <source>
        <dbReference type="ARBA" id="ARBA00009707"/>
    </source>
</evidence>
<keyword evidence="2" id="KW-0813">Transport</keyword>
<reference evidence="6" key="2">
    <citation type="submission" date="2018-10" db="UniProtKB">
        <authorList>
            <consortium name="EnsemblPlants"/>
        </authorList>
    </citation>
    <scope>IDENTIFICATION</scope>
</reference>
<dbReference type="Gramene" id="TraesLDMUn03G04526700.1">
    <property type="protein sequence ID" value="TraesLDMUn03G04526700.1.CDS1"/>
    <property type="gene ID" value="TraesLDMUn03G04526700"/>
</dbReference>
<dbReference type="InterPro" id="IPR016140">
    <property type="entry name" value="Bifunc_inhib/LTP/seed_store"/>
</dbReference>
<dbReference type="Gramene" id="TraesWEE_scaffold_013111_01G000900.1">
    <property type="protein sequence ID" value="TraesWEE_scaffold_013111_01G000900.1"/>
    <property type="gene ID" value="TraesWEE_scaffold_013111_01G000900"/>
</dbReference>
<dbReference type="Pfam" id="PF00234">
    <property type="entry name" value="Tryp_alpha_amyl"/>
    <property type="match status" value="1"/>
</dbReference>
<gene>
    <name evidence="6" type="primary">LOC123100798</name>
</gene>
<dbReference type="Gramene" id="TraesJULUn03G04559040.1">
    <property type="protein sequence ID" value="TraesJULUn03G04559040.1.CDS1"/>
    <property type="gene ID" value="TraesJULUn03G04559040"/>
</dbReference>
<evidence type="ECO:0000313" key="6">
    <source>
        <dbReference type="EnsemblPlants" id="TraesCSU02G032800.1.cds1"/>
    </source>
</evidence>
<evidence type="ECO:0000259" key="5">
    <source>
        <dbReference type="SMART" id="SM00499"/>
    </source>
</evidence>
<dbReference type="RefSeq" id="XP_044378610.1">
    <property type="nucleotide sequence ID" value="XM_044522675.1"/>
</dbReference>
<accession>A0A3B6UA79</accession>
<dbReference type="SMART" id="SM00499">
    <property type="entry name" value="AAI"/>
    <property type="match status" value="1"/>
</dbReference>
<dbReference type="Gramene" id="TraesCLE_scaffold_007030_01G000700.1">
    <property type="protein sequence ID" value="TraesCLE_scaffold_007030_01G000700.1"/>
    <property type="gene ID" value="TraesCLE_scaffold_007030_01G000700"/>
</dbReference>
<dbReference type="Gramene" id="TraesCSU02G032800.1">
    <property type="protein sequence ID" value="TraesCSU02G032800.1.cds1"/>
    <property type="gene ID" value="TraesCSU02G032800"/>
</dbReference>
<evidence type="ECO:0000256" key="2">
    <source>
        <dbReference type="ARBA" id="ARBA00022448"/>
    </source>
</evidence>
<dbReference type="OrthoDB" id="665742at2759"/>
<organism evidence="6">
    <name type="scientific">Triticum aestivum</name>
    <name type="common">Wheat</name>
    <dbReference type="NCBI Taxonomy" id="4565"/>
    <lineage>
        <taxon>Eukaryota</taxon>
        <taxon>Viridiplantae</taxon>
        <taxon>Streptophyta</taxon>
        <taxon>Embryophyta</taxon>
        <taxon>Tracheophyta</taxon>
        <taxon>Spermatophyta</taxon>
        <taxon>Magnoliopsida</taxon>
        <taxon>Liliopsida</taxon>
        <taxon>Poales</taxon>
        <taxon>Poaceae</taxon>
        <taxon>BOP clade</taxon>
        <taxon>Pooideae</taxon>
        <taxon>Triticodae</taxon>
        <taxon>Triticeae</taxon>
        <taxon>Triticinae</taxon>
        <taxon>Triticum</taxon>
    </lineage>
</organism>
<dbReference type="InterPro" id="IPR036312">
    <property type="entry name" value="Bifun_inhib/LTP/seed_sf"/>
</dbReference>
<dbReference type="EnsemblPlants" id="TraesCSU02G032800.1">
    <property type="protein sequence ID" value="TraesCSU02G032800.1.cds1"/>
    <property type="gene ID" value="TraesCSU02G032800"/>
</dbReference>
<keyword evidence="3" id="KW-0446">Lipid-binding</keyword>
<dbReference type="Gramene" id="TraesJAG2A03G00645910.1">
    <property type="protein sequence ID" value="TraesJAG2A03G00645910.1.CDS1"/>
    <property type="gene ID" value="TraesJAG2A03G00645910"/>
</dbReference>
<dbReference type="Gramene" id="TraesPARA_EIv1.0_1501220.1">
    <property type="protein sequence ID" value="TraesPARA_EIv1.0_1501220.1.CDS1"/>
    <property type="gene ID" value="TraesPARA_EIv1.0_1501220"/>
</dbReference>
<dbReference type="PANTHER" id="PTHR33214:SF75">
    <property type="entry name" value="NON-SPECIFIC LIPID-TRANSFER PROTEIN 2P"/>
    <property type="match status" value="1"/>
</dbReference>
<dbReference type="OMA" id="RCKLAIP"/>
<feature type="chain" id="PRO_5043181777" description="Bifunctional inhibitor/plant lipid transfer protein/seed storage helical domain-containing protein" evidence="4">
    <location>
        <begin position="29"/>
        <end position="95"/>
    </location>
</feature>
<dbReference type="GO" id="GO:0006869">
    <property type="term" value="P:lipid transport"/>
    <property type="evidence" value="ECO:0007669"/>
    <property type="project" value="InterPro"/>
</dbReference>
<dbReference type="SUPFAM" id="SSF47699">
    <property type="entry name" value="Bifunctional inhibitor/lipid-transfer protein/seed storage 2S albumin"/>
    <property type="match status" value="1"/>
</dbReference>
<dbReference type="Gramene" id="TraesMACUn03G04519010.1">
    <property type="protein sequence ID" value="TraesMACUn03G04519010.1.CDS1"/>
    <property type="gene ID" value="TraesMACUn03G04519010"/>
</dbReference>
<proteinExistence type="inferred from homology"/>
<dbReference type="Gramene" id="TraesSTAUn03G04522350.1">
    <property type="protein sequence ID" value="TraesSTAUn03G04522350.1.CDS1"/>
    <property type="gene ID" value="TraesSTAUn03G04522350"/>
</dbReference>
<dbReference type="Gramene" id="TraesNORUn03G04561960.1">
    <property type="protein sequence ID" value="TraesNORUn03G04561960.1.CDS1"/>
    <property type="gene ID" value="TraesNORUn03G04561960"/>
</dbReference>
<keyword evidence="4" id="KW-0732">Signal</keyword>
<protein>
    <recommendedName>
        <fullName evidence="5">Bifunctional inhibitor/plant lipid transfer protein/seed storage helical domain-containing protein</fullName>
    </recommendedName>
</protein>